<gene>
    <name evidence="5" type="ORF">LUA448_LOCUS24820</name>
    <name evidence="4" type="ORF">TIS948_LOCUS25365</name>
</gene>
<feature type="transmembrane region" description="Helical" evidence="3">
    <location>
        <begin position="974"/>
        <end position="1001"/>
    </location>
</feature>
<dbReference type="SUPFAM" id="SSF49265">
    <property type="entry name" value="Fibronectin type III"/>
    <property type="match status" value="1"/>
</dbReference>
<name>A0A817XXC4_9BILA</name>
<evidence type="ECO:0000313" key="4">
    <source>
        <dbReference type="EMBL" id="CAF3374372.1"/>
    </source>
</evidence>
<keyword evidence="3" id="KW-0472">Membrane</keyword>
<dbReference type="AlphaFoldDB" id="A0A817XXC4"/>
<sequence length="1004" mass="112980">MTGRTPNFIFAGLFIVTFLLGFFYMSCSSKSNELQRTLEDFEERVRTLTLKNEGKQQEVEANSALIRDLENKNADFRKDVEEKDSELNNLNVQLNEKLVEIQNLASLKNDLDNQLKEAKDAANSVASKESTIEKLQKELDEQKKSNEEQMNNLQETIKNYRNQVNQSQDNQGKSIVVSNRTADQSLVSSNETINQELNNSDLHQRLQRSLNNSLFDNETLNDTGNNNNLQLDTRNAQKSINITSISLSNEIKISNNQSQLAEDNDKNLLKHNAVENPREKQAMIGNMTMTKMLNSDIIALLLLASSFQIAHIATIPCNKSNIIHSVQDDNVNITFLSTDVIRLNRSVLCTSNSSFEFINGPEYHCMRLGYGRYGQIFIQIQNDNGVVDNCSITYVTKLHVANLAHINAIADRVRLIVSRPLGSFDYVIIHCPDDKSHIIFNTSLPSNDLMMSAHCSFLLNMPLMSFVIETVKKDFDSTINHIIQEVPLPVPFTCSLDSLLLTIIANPAPTINLASRYEFNLIFHDKDNDRITYERVNILDLKLYSNTTLKYGLIPNLKHEISFDHIADSIGLAHSNLTITPISNVSYPYEVVNFSVDEQFHKIVLSWTDTHSRYDPIEFIVSCNSSQKSSINIGRKTVYTCEQMTFHETDIVSVQTKVAIPGYTHDRTAVVQINVKQVPEIPLFEVFNKTENDITIRWSYNSSSLMSNSFKYKIQCDLYEDSSDIDIHLNQYQCQSLEDGSLYVITMHLISVNNTIKRSSSIHAATLLQKCRPKNHFFISEIDGTISIVIEWIPPKHNFEKIIIYCPSTIMTYENHQVVSLMYVKCKVKHGFPLQVSFVTVKSGFEDAIFKFTDTAPSVDSTTTTHHPEIIPTTTPAFGSTTTPSVFDSTTTPTTATPPAFGSTTTTQSVFESTTIRTTTIFGTTKTTSSRSTTTAASTILTTSAGTVSFTTVRNITTDPIVKPEEELTKWRTAAIIAFIVIGFLLLATIALTTFSVFAAFRKR</sequence>
<dbReference type="Proteomes" id="UP000663833">
    <property type="component" value="Unassembled WGS sequence"/>
</dbReference>
<reference evidence="4" key="1">
    <citation type="submission" date="2021-02" db="EMBL/GenBank/DDBJ databases">
        <authorList>
            <person name="Nowell W R."/>
        </authorList>
    </citation>
    <scope>NUCLEOTIDE SEQUENCE</scope>
</reference>
<keyword evidence="1" id="KW-0175">Coiled coil</keyword>
<keyword evidence="3" id="KW-1133">Transmembrane helix</keyword>
<keyword evidence="3" id="KW-0812">Transmembrane</keyword>
<dbReference type="Proteomes" id="UP000663825">
    <property type="component" value="Unassembled WGS sequence"/>
</dbReference>
<feature type="coiled-coil region" evidence="1">
    <location>
        <begin position="31"/>
        <end position="170"/>
    </location>
</feature>
<feature type="transmembrane region" description="Helical" evidence="3">
    <location>
        <begin position="6"/>
        <end position="27"/>
    </location>
</feature>
<dbReference type="EMBL" id="CAJNYD010003260">
    <property type="protein sequence ID" value="CAF3493370.1"/>
    <property type="molecule type" value="Genomic_DNA"/>
</dbReference>
<feature type="region of interest" description="Disordered" evidence="2">
    <location>
        <begin position="882"/>
        <end position="905"/>
    </location>
</feature>
<evidence type="ECO:0000256" key="3">
    <source>
        <dbReference type="SAM" id="Phobius"/>
    </source>
</evidence>
<protein>
    <submittedName>
        <fullName evidence="4">Uncharacterized protein</fullName>
    </submittedName>
</protein>
<comment type="caution">
    <text evidence="4">The sequence shown here is derived from an EMBL/GenBank/DDBJ whole genome shotgun (WGS) entry which is preliminary data.</text>
</comment>
<evidence type="ECO:0000256" key="2">
    <source>
        <dbReference type="SAM" id="MobiDB-lite"/>
    </source>
</evidence>
<evidence type="ECO:0000313" key="5">
    <source>
        <dbReference type="EMBL" id="CAF3493370.1"/>
    </source>
</evidence>
<evidence type="ECO:0000313" key="6">
    <source>
        <dbReference type="Proteomes" id="UP000663825"/>
    </source>
</evidence>
<dbReference type="EMBL" id="CAJNXB010004379">
    <property type="protein sequence ID" value="CAF3374372.1"/>
    <property type="molecule type" value="Genomic_DNA"/>
</dbReference>
<organism evidence="4 6">
    <name type="scientific">Rotaria socialis</name>
    <dbReference type="NCBI Taxonomy" id="392032"/>
    <lineage>
        <taxon>Eukaryota</taxon>
        <taxon>Metazoa</taxon>
        <taxon>Spiralia</taxon>
        <taxon>Gnathifera</taxon>
        <taxon>Rotifera</taxon>
        <taxon>Eurotatoria</taxon>
        <taxon>Bdelloidea</taxon>
        <taxon>Philodinida</taxon>
        <taxon>Philodinidae</taxon>
        <taxon>Rotaria</taxon>
    </lineage>
</organism>
<evidence type="ECO:0000256" key="1">
    <source>
        <dbReference type="SAM" id="Coils"/>
    </source>
</evidence>
<proteinExistence type="predicted"/>
<accession>A0A817XXC4</accession>
<dbReference type="InterPro" id="IPR036116">
    <property type="entry name" value="FN3_sf"/>
</dbReference>
<dbReference type="OrthoDB" id="10043625at2759"/>